<comment type="function">
    <text evidence="8">Component of the cytochrome c oxidase, the last enzyme in the mitochondrial electron transport chain which drives oxidative phosphorylation. The respiratory chain contains 3 multisubunit complexes succinate dehydrogenase (complex II, CII), ubiquinol-cytochrome c oxidoreductase (cytochrome b-c1 complex, complex III, CIII) and cytochrome c oxidase (complex IV, CIV), that cooperate to transfer electrons derived from NADH and succinate to molecular oxygen, creating an electrochemical gradient over the inner membrane that drives transmembrane transport and the ATP synthase. Cytochrome c oxidase is the component of the respiratory chain that catalyzes the reduction of oxygen to water. Electrons originating from reduced cytochrome c in the intermembrane space (IMS) are transferred via the dinuclear copper A center (CU(A)) of subunit 2 and heme A of subunit 1 to the active site in subunit 1, a binuclear center (BNC) formed by heme A3 and copper B (CU(B)). The BNC reduces molecular oxygen to 2 water molecules using 4 electrons from cytochrome c in the IMS and 4 protons from the mitochondrial matrix.</text>
</comment>
<evidence type="ECO:0000256" key="8">
    <source>
        <dbReference type="RuleBase" id="RU003375"/>
    </source>
</evidence>
<dbReference type="AlphaFoldDB" id="A0A131ZU29"/>
<dbReference type="CDD" id="cd01665">
    <property type="entry name" value="Cyt_c_Oxidase_III"/>
    <property type="match status" value="1"/>
</dbReference>
<feature type="transmembrane region" description="Helical" evidence="9">
    <location>
        <begin position="239"/>
        <end position="258"/>
    </location>
</feature>
<dbReference type="EMBL" id="MF083742">
    <property type="protein sequence ID" value="AST11160.1"/>
    <property type="molecule type" value="Genomic_DNA"/>
</dbReference>
<dbReference type="PANTHER" id="PTHR11403:SF7">
    <property type="entry name" value="CYTOCHROME C OXIDASE SUBUNIT 3"/>
    <property type="match status" value="1"/>
</dbReference>
<dbReference type="InterPro" id="IPR024791">
    <property type="entry name" value="Cyt_c/ubiquinol_Oxase_su3"/>
</dbReference>
<dbReference type="EMBL" id="AP017940">
    <property type="protein sequence ID" value="BBB46767.1"/>
    <property type="molecule type" value="Genomic_DNA"/>
</dbReference>
<evidence type="ECO:0000256" key="4">
    <source>
        <dbReference type="ARBA" id="ARBA00022692"/>
    </source>
</evidence>
<dbReference type="VEuPathDB" id="VectorBase:SSCA000006"/>
<evidence type="ECO:0000256" key="1">
    <source>
        <dbReference type="ARBA" id="ARBA00004141"/>
    </source>
</evidence>
<dbReference type="GO" id="GO:0006123">
    <property type="term" value="P:mitochondrial electron transport, cytochrome c to oxygen"/>
    <property type="evidence" value="ECO:0007669"/>
    <property type="project" value="TreeGrafter"/>
</dbReference>
<feature type="transmembrane region" description="Helical" evidence="9">
    <location>
        <begin position="127"/>
        <end position="146"/>
    </location>
</feature>
<keyword evidence="5" id="KW-1278">Translocase</keyword>
<evidence type="ECO:0000313" key="19">
    <source>
        <dbReference type="EMBL" id="AST11173.1"/>
    </source>
</evidence>
<feature type="transmembrane region" description="Helical" evidence="9">
    <location>
        <begin position="12"/>
        <end position="34"/>
    </location>
</feature>
<keyword evidence="6 9" id="KW-1133">Transmembrane helix</keyword>
<dbReference type="EMBL" id="MF083734">
    <property type="protein sequence ID" value="AST11056.1"/>
    <property type="molecule type" value="Genomic_DNA"/>
</dbReference>
<evidence type="ECO:0000256" key="2">
    <source>
        <dbReference type="ARBA" id="ARBA00010581"/>
    </source>
</evidence>
<dbReference type="EMBL" id="JXLN01000001">
    <property type="protein sequence ID" value="KPL93353.1"/>
    <property type="molecule type" value="Genomic_DNA"/>
</dbReference>
<reference evidence="21 22" key="1">
    <citation type="journal article" date="2015" name="Parasit. Vectors">
        <title>Draft genome of the scabies mite.</title>
        <authorList>
            <person name="Rider S.D.Jr."/>
            <person name="Morgan M.S."/>
            <person name="Arlian L.G."/>
        </authorList>
    </citation>
    <scope>NUCLEOTIDE SEQUENCE [LARGE SCALE GENOMIC DNA]</scope>
    <source>
        <strain evidence="21">Arlian Lab</strain>
    </source>
</reference>
<comment type="similarity">
    <text evidence="2 8">Belongs to the cytochrome c oxidase subunit 3 family.</text>
</comment>
<dbReference type="EMBL" id="MF083739">
    <property type="protein sequence ID" value="AST11121.1"/>
    <property type="molecule type" value="Genomic_DNA"/>
</dbReference>
<dbReference type="EMBL" id="MF083735">
    <property type="protein sequence ID" value="AST11069.1"/>
    <property type="molecule type" value="Genomic_DNA"/>
</dbReference>
<dbReference type="GO" id="GO:0016020">
    <property type="term" value="C:membrane"/>
    <property type="evidence" value="ECO:0007669"/>
    <property type="project" value="UniProtKB-SubCell"/>
</dbReference>
<dbReference type="EMBL" id="MF083741">
    <property type="protein sequence ID" value="AST11147.1"/>
    <property type="molecule type" value="Genomic_DNA"/>
</dbReference>
<dbReference type="InterPro" id="IPR000298">
    <property type="entry name" value="Cyt_c_oxidase-like_su3"/>
</dbReference>
<evidence type="ECO:0000313" key="21">
    <source>
        <dbReference type="EMBL" id="KPL93353.1"/>
    </source>
</evidence>
<feature type="transmembrane region" description="Helical" evidence="9">
    <location>
        <begin position="158"/>
        <end position="175"/>
    </location>
</feature>
<dbReference type="Proteomes" id="UP000616769">
    <property type="component" value="Unassembled WGS sequence"/>
</dbReference>
<dbReference type="EMBL" id="MF083743">
    <property type="protein sequence ID" value="AST11173.1"/>
    <property type="molecule type" value="Genomic_DNA"/>
</dbReference>
<dbReference type="SUPFAM" id="SSF81452">
    <property type="entry name" value="Cytochrome c oxidase subunit III-like"/>
    <property type="match status" value="1"/>
</dbReference>
<evidence type="ECO:0000259" key="10">
    <source>
        <dbReference type="PROSITE" id="PS50253"/>
    </source>
</evidence>
<feature type="domain" description="Heme-copper oxidase subunit III family profile" evidence="10">
    <location>
        <begin position="3"/>
        <end position="260"/>
    </location>
</feature>
<evidence type="ECO:0000256" key="5">
    <source>
        <dbReference type="ARBA" id="ARBA00022967"/>
    </source>
</evidence>
<evidence type="ECO:0000313" key="20">
    <source>
        <dbReference type="EMBL" id="BBB46767.1"/>
    </source>
</evidence>
<organism evidence="21 22">
    <name type="scientific">Sarcoptes scabiei</name>
    <name type="common">Itch mite</name>
    <name type="synonym">Acarus scabiei</name>
    <dbReference type="NCBI Taxonomy" id="52283"/>
    <lineage>
        <taxon>Eukaryota</taxon>
        <taxon>Metazoa</taxon>
        <taxon>Ecdysozoa</taxon>
        <taxon>Arthropoda</taxon>
        <taxon>Chelicerata</taxon>
        <taxon>Arachnida</taxon>
        <taxon>Acari</taxon>
        <taxon>Acariformes</taxon>
        <taxon>Sarcoptiformes</taxon>
        <taxon>Astigmata</taxon>
        <taxon>Psoroptidia</taxon>
        <taxon>Sarcoptoidea</taxon>
        <taxon>Sarcoptidae</taxon>
        <taxon>Sarcoptinae</taxon>
        <taxon>Sarcoptes</taxon>
    </lineage>
</organism>
<evidence type="ECO:0000313" key="17">
    <source>
        <dbReference type="EMBL" id="AST11147.1"/>
    </source>
</evidence>
<dbReference type="InterPro" id="IPR035973">
    <property type="entry name" value="Cyt_c_oxidase_su3-like_sf"/>
</dbReference>
<evidence type="ECO:0000256" key="7">
    <source>
        <dbReference type="ARBA" id="ARBA00023136"/>
    </source>
</evidence>
<dbReference type="EMBL" id="MF083736">
    <property type="protein sequence ID" value="AST11082.1"/>
    <property type="molecule type" value="Genomic_DNA"/>
</dbReference>
<evidence type="ECO:0000313" key="13">
    <source>
        <dbReference type="EMBL" id="AST11069.1"/>
    </source>
</evidence>
<accession>A0A131ZU29</accession>
<dbReference type="Gene3D" id="1.20.120.80">
    <property type="entry name" value="Cytochrome c oxidase, subunit III, four-helix bundle"/>
    <property type="match status" value="1"/>
</dbReference>
<feature type="transmembrane region" description="Helical" evidence="9">
    <location>
        <begin position="78"/>
        <end position="101"/>
    </location>
</feature>
<evidence type="ECO:0000256" key="9">
    <source>
        <dbReference type="SAM" id="Phobius"/>
    </source>
</evidence>
<comment type="subcellular location">
    <subcellularLocation>
        <location evidence="1">Membrane</location>
        <topology evidence="1">Multi-pass membrane protein</topology>
    </subcellularLocation>
</comment>
<gene>
    <name evidence="21" type="primary">cox3</name>
    <name evidence="11" type="synonym">COX3</name>
    <name evidence="21" type="ORF">QR98_0000220</name>
</gene>
<feature type="transmembrane region" description="Helical" evidence="9">
    <location>
        <begin position="195"/>
        <end position="219"/>
    </location>
</feature>
<dbReference type="EMBL" id="MF083733">
    <property type="protein sequence ID" value="AST11043.1"/>
    <property type="molecule type" value="Genomic_DNA"/>
</dbReference>
<reference evidence="11" key="2">
    <citation type="submission" date="2017-05" db="EMBL/GenBank/DDBJ databases">
        <title>Mitochondrial genome sequencing reveals potential origins of the scabies mite Sarcoptes scabiei infesting two iconic Australian marsupials.</title>
        <authorList>
            <person name="Fraser T.A."/>
            <person name="Shao R."/>
            <person name="Fountain-Jones N."/>
            <person name="Charleston M."/>
            <person name="Martin A."/>
            <person name="Holme R."/>
            <person name="Carver S."/>
            <person name="Polkinghorne A."/>
        </authorList>
    </citation>
    <scope>NUCLEOTIDE SEQUENCE</scope>
    <source>
        <strain evidence="17">DW02</strain>
        <strain evidence="18">K2</strain>
        <strain evidence="19">K4</strain>
        <strain evidence="11">K7</strain>
        <strain evidence="12">K8</strain>
        <strain evidence="13">N11</strain>
        <strain evidence="14">N22</strain>
        <strain evidence="15">VW</strain>
        <strain evidence="16">W2</strain>
    </source>
</reference>
<evidence type="ECO:0000313" key="14">
    <source>
        <dbReference type="EMBL" id="AST11082.1"/>
    </source>
</evidence>
<evidence type="ECO:0000313" key="18">
    <source>
        <dbReference type="EMBL" id="AST11160.1"/>
    </source>
</evidence>
<keyword evidence="7 9" id="KW-0472">Membrane</keyword>
<evidence type="ECO:0000313" key="15">
    <source>
        <dbReference type="EMBL" id="AST11108.1"/>
    </source>
</evidence>
<keyword evidence="4 8" id="KW-0812">Transmembrane</keyword>
<dbReference type="PROSITE" id="PS50253">
    <property type="entry name" value="COX3"/>
    <property type="match status" value="1"/>
</dbReference>
<dbReference type="Pfam" id="PF00510">
    <property type="entry name" value="COX3"/>
    <property type="match status" value="1"/>
</dbReference>
<geneLocation type="mitochondrion" evidence="21"/>
<protein>
    <recommendedName>
        <fullName evidence="3 8">Cytochrome c oxidase subunit 3</fullName>
    </recommendedName>
</protein>
<evidence type="ECO:0000313" key="12">
    <source>
        <dbReference type="EMBL" id="AST11056.1"/>
    </source>
</evidence>
<dbReference type="GO" id="GO:0005739">
    <property type="term" value="C:mitochondrion"/>
    <property type="evidence" value="ECO:0007669"/>
    <property type="project" value="TreeGrafter"/>
</dbReference>
<evidence type="ECO:0000313" key="16">
    <source>
        <dbReference type="EMBL" id="AST11121.1"/>
    </source>
</evidence>
<dbReference type="InterPro" id="IPR033945">
    <property type="entry name" value="Cyt_c_oxase_su3_dom"/>
</dbReference>
<dbReference type="GO" id="GO:0004129">
    <property type="term" value="F:cytochrome-c oxidase activity"/>
    <property type="evidence" value="ECO:0007669"/>
    <property type="project" value="InterPro"/>
</dbReference>
<dbReference type="PANTHER" id="PTHR11403">
    <property type="entry name" value="CYTOCHROME C OXIDASE SUBUNIT III"/>
    <property type="match status" value="1"/>
</dbReference>
<dbReference type="EMBL" id="MF083738">
    <property type="protein sequence ID" value="AST11108.1"/>
    <property type="molecule type" value="Genomic_DNA"/>
</dbReference>
<keyword evidence="8 21" id="KW-0496">Mitochondrion</keyword>
<evidence type="ECO:0000313" key="11">
    <source>
        <dbReference type="EMBL" id="AST11043.1"/>
    </source>
</evidence>
<name>A0A131ZU29_SARSC</name>
<evidence type="ECO:0000313" key="22">
    <source>
        <dbReference type="Proteomes" id="UP000616769"/>
    </source>
</evidence>
<reference evidence="20" key="3">
    <citation type="journal article" date="2018" name="Genomics">
        <title>The complete mitochondrial genome of Sarcoptes scabiei var. nyctereutis from the Japanese raccoon dog: prediction and detection of two transfer RNAs (tRNA-A and tRNA-Y).</title>
        <authorList>
            <person name="Ueda T."/>
            <person name="Tarui H."/>
            <person name="Kido N."/>
            <person name="Imaizumi K."/>
            <person name="Hikosaka K."/>
            <person name="Abe T."/>
            <person name="Minegishi D."/>
            <person name="Tada Y."/>
            <person name="Nakagawa M."/>
            <person name="Tanaka S."/>
            <person name="Omiya T."/>
            <person name="Morikaku K."/>
            <person name="Kawahara M."/>
            <person name="Kikuchi T."/>
            <person name="Akuta T."/>
            <person name="Ono Y."/>
        </authorList>
    </citation>
    <scope>NUCLEOTIDE SEQUENCE</scope>
</reference>
<feature type="transmembrane region" description="Helical" evidence="9">
    <location>
        <begin position="40"/>
        <end position="57"/>
    </location>
</feature>
<dbReference type="Gene3D" id="1.10.287.70">
    <property type="match status" value="1"/>
</dbReference>
<evidence type="ECO:0000256" key="3">
    <source>
        <dbReference type="ARBA" id="ARBA00015944"/>
    </source>
</evidence>
<sequence length="260" mass="30525">MKKFNQFHLVEPSPWPLTTSLCFFNMMMSMMIMFSKMNSMYFLISTMLLIYSAYLWSQDIHRESCLEGSHQDIVVKGFKFGMVIFILSECFFFFAMFWSYLHLAQTPAMEIGGMWPPKGIMTFDPKGIPFFNTIILVSSGVSVTWSHHSFSKKNYKESVVMMLITIFLGITFTALQAMEYYVSSFTIACSSYSSIYYLGTGFHGTHVIIGSMLLMICFLRMMYFHTSVNHTAMMECSIWYWHFVDVVWFFLYLIFYWWGV</sequence>
<proteinExistence type="inferred from homology"/>
<dbReference type="InterPro" id="IPR013833">
    <property type="entry name" value="Cyt_c_oxidase_su3_a-hlx"/>
</dbReference>
<evidence type="ECO:0000256" key="6">
    <source>
        <dbReference type="ARBA" id="ARBA00022989"/>
    </source>
</evidence>